<dbReference type="Proteomes" id="UP001358614">
    <property type="component" value="Chromosome 1"/>
</dbReference>
<accession>A0AAX4KBE5</accession>
<name>A0AAX4KBE5_9TREE</name>
<sequence>MNHLTASCHCKQFSYQINIPEDVSFPVSETTCSCDACRYRTGQICILTLSAKLTRSIPSPEDLKKLSRYDQKCGFAIEQDTLPDGEEDNNDSQGGLNKYSSNTTCGGTIITSFFCGKCGTKVYLQVASLTDEVEIGMWMLGCLDRLFLEVDGKKIPIVDVQGHHFLDDTVDGGISNIWRTSNGKQLKKYHDGLVEWEPHQDIPQKIRPDEMLNLHCKCKAFDVYVRRPKPSLPLPEGCYWYQHPLDDKGIPQRYMASWCSCDSCRLTTGSSLPAHPWVQIPFIDIFASSSPNPTPYINGTMTSSTQLPGLTLYYSTPSNHGISRYHCSTCGASVLYFDEKRDFIGTFAVGLNDSLLGIMNTNWFSWWTGDDKVTMPMINRRIDGVKRWGEETMDEFEDGLKEWGISIGQRT</sequence>
<dbReference type="RefSeq" id="XP_066081783.1">
    <property type="nucleotide sequence ID" value="XM_066225686.1"/>
</dbReference>
<keyword evidence="2" id="KW-1185">Reference proteome</keyword>
<gene>
    <name evidence="1" type="ORF">V865_001872</name>
</gene>
<dbReference type="GeneID" id="91100676"/>
<dbReference type="Gene3D" id="3.90.1590.10">
    <property type="entry name" value="glutathione-dependent formaldehyde- activating enzyme (gfa)"/>
    <property type="match status" value="2"/>
</dbReference>
<proteinExistence type="predicted"/>
<reference evidence="1 2" key="1">
    <citation type="submission" date="2024-01" db="EMBL/GenBank/DDBJ databases">
        <title>Comparative genomics of Cryptococcus and Kwoniella reveals pathogenesis evolution and contrasting modes of karyotype evolution via chromosome fusion or intercentromeric recombination.</title>
        <authorList>
            <person name="Coelho M.A."/>
            <person name="David-Palma M."/>
            <person name="Shea T."/>
            <person name="Bowers K."/>
            <person name="McGinley-Smith S."/>
            <person name="Mohammad A.W."/>
            <person name="Gnirke A."/>
            <person name="Yurkov A.M."/>
            <person name="Nowrousian M."/>
            <person name="Sun S."/>
            <person name="Cuomo C.A."/>
            <person name="Heitman J."/>
        </authorList>
    </citation>
    <scope>NUCLEOTIDE SEQUENCE [LARGE SCALE GENOMIC DNA]</scope>
    <source>
        <strain evidence="1 2">PYCC6329</strain>
    </source>
</reference>
<dbReference type="KEGG" id="ker:91100676"/>
<evidence type="ECO:0000313" key="1">
    <source>
        <dbReference type="EMBL" id="WWD03816.1"/>
    </source>
</evidence>
<dbReference type="InterPro" id="IPR011057">
    <property type="entry name" value="Mss4-like_sf"/>
</dbReference>
<organism evidence="1 2">
    <name type="scientific">Kwoniella europaea PYCC6329</name>
    <dbReference type="NCBI Taxonomy" id="1423913"/>
    <lineage>
        <taxon>Eukaryota</taxon>
        <taxon>Fungi</taxon>
        <taxon>Dikarya</taxon>
        <taxon>Basidiomycota</taxon>
        <taxon>Agaricomycotina</taxon>
        <taxon>Tremellomycetes</taxon>
        <taxon>Tremellales</taxon>
        <taxon>Cryptococcaceae</taxon>
        <taxon>Kwoniella</taxon>
    </lineage>
</organism>
<dbReference type="AlphaFoldDB" id="A0AAX4KBE5"/>
<dbReference type="PANTHER" id="PTHR33337:SF31">
    <property type="entry name" value="DUF636 DOMAIN PROTEIN (AFU_ORTHOLOGUE AFUA_2G12650)"/>
    <property type="match status" value="1"/>
</dbReference>
<protein>
    <recommendedName>
        <fullName evidence="3">CENP-V/GFA domain-containing protein</fullName>
    </recommendedName>
</protein>
<dbReference type="EMBL" id="CP144089">
    <property type="protein sequence ID" value="WWD03816.1"/>
    <property type="molecule type" value="Genomic_DNA"/>
</dbReference>
<evidence type="ECO:0008006" key="3">
    <source>
        <dbReference type="Google" id="ProtNLM"/>
    </source>
</evidence>
<dbReference type="SUPFAM" id="SSF51316">
    <property type="entry name" value="Mss4-like"/>
    <property type="match status" value="2"/>
</dbReference>
<dbReference type="PANTHER" id="PTHR33337">
    <property type="entry name" value="GFA DOMAIN-CONTAINING PROTEIN"/>
    <property type="match status" value="1"/>
</dbReference>
<evidence type="ECO:0000313" key="2">
    <source>
        <dbReference type="Proteomes" id="UP001358614"/>
    </source>
</evidence>